<dbReference type="GO" id="GO:0009338">
    <property type="term" value="C:exodeoxyribonuclease V complex"/>
    <property type="evidence" value="ECO:0007669"/>
    <property type="project" value="InterPro"/>
</dbReference>
<dbReference type="AlphaFoldDB" id="A0A3P3VQY9"/>
<dbReference type="InterPro" id="IPR027785">
    <property type="entry name" value="UvrD-like_helicase_C"/>
</dbReference>
<evidence type="ECO:0000256" key="4">
    <source>
        <dbReference type="ARBA" id="ARBA00022801"/>
    </source>
</evidence>
<dbReference type="InterPro" id="IPR027417">
    <property type="entry name" value="P-loop_NTPase"/>
</dbReference>
<dbReference type="EC" id="5.6.2.3" evidence="11"/>
<dbReference type="GO" id="GO:0005524">
    <property type="term" value="F:ATP binding"/>
    <property type="evidence" value="ECO:0007669"/>
    <property type="project" value="UniProtKB-UniRule"/>
</dbReference>
<comment type="subunit">
    <text evidence="11">Heterotrimer of RecB, RecC and RecD. All subunits contribute to DNA-binding.</text>
</comment>
<dbReference type="RefSeq" id="WP_125015637.1">
    <property type="nucleotide sequence ID" value="NZ_QWEZ01000001.1"/>
</dbReference>
<keyword evidence="7 11" id="KW-0067">ATP-binding</keyword>
<dbReference type="CDD" id="cd18809">
    <property type="entry name" value="SF1_C_RecD"/>
    <property type="match status" value="1"/>
</dbReference>
<evidence type="ECO:0000256" key="9">
    <source>
        <dbReference type="ARBA" id="ARBA00023204"/>
    </source>
</evidence>
<evidence type="ECO:0000256" key="6">
    <source>
        <dbReference type="ARBA" id="ARBA00022839"/>
    </source>
</evidence>
<keyword evidence="2 11" id="KW-0547">Nucleotide-binding</keyword>
<dbReference type="InterPro" id="IPR050534">
    <property type="entry name" value="Coronavir_polyprotein_1ab"/>
</dbReference>
<keyword evidence="9 11" id="KW-0234">DNA repair</keyword>
<evidence type="ECO:0000256" key="2">
    <source>
        <dbReference type="ARBA" id="ARBA00022741"/>
    </source>
</evidence>
<dbReference type="GO" id="GO:0043139">
    <property type="term" value="F:5'-3' DNA helicase activity"/>
    <property type="evidence" value="ECO:0007669"/>
    <property type="project" value="UniProtKB-UniRule"/>
</dbReference>
<organism evidence="14 15">
    <name type="scientific">Aestuariirhabdus litorea</name>
    <dbReference type="NCBI Taxonomy" id="2528527"/>
    <lineage>
        <taxon>Bacteria</taxon>
        <taxon>Pseudomonadati</taxon>
        <taxon>Pseudomonadota</taxon>
        <taxon>Gammaproteobacteria</taxon>
        <taxon>Oceanospirillales</taxon>
        <taxon>Aestuariirhabdaceae</taxon>
        <taxon>Aestuariirhabdus</taxon>
    </lineage>
</organism>
<comment type="function">
    <text evidence="11">A helicase/nuclease that prepares dsDNA breaks (DSB) for recombinational DNA repair. Binds to DSBs and unwinds DNA via a highly rapid and processive ATP-dependent bidirectional helicase activity. Unwinds dsDNA until it encounters a Chi (crossover hotspot instigator) sequence from the 3' direction. Cuts ssDNA a few nucleotides 3' to the Chi site. The properties and activities of the enzyme are changed at Chi. The Chi-altered holoenzyme produces a long 3'-ssDNA overhang and facilitates RecA-binding to the ssDNA for homologous DNA recombination and repair. Holoenzyme degrades any linearized DNA that is unable to undergo homologous recombination. In the holoenzyme this subunit has ssDNA-dependent ATPase and 5'-3' helicase activity. When added to pre-assembled RecBC greatly stimulates nuclease activity and augments holoenzyme processivity. Negatively regulates the RecA-loading ability of RecBCD.</text>
</comment>
<keyword evidence="10 11" id="KW-0413">Isomerase</keyword>
<keyword evidence="3 11" id="KW-0227">DNA damage</keyword>
<dbReference type="HAMAP" id="MF_01487">
    <property type="entry name" value="RecD"/>
    <property type="match status" value="1"/>
</dbReference>
<keyword evidence="4 11" id="KW-0378">Hydrolase</keyword>
<evidence type="ECO:0000256" key="3">
    <source>
        <dbReference type="ARBA" id="ARBA00022763"/>
    </source>
</evidence>
<comment type="miscellaneous">
    <text evidence="11">In the RecBCD complex, RecB has a slow 3'-5' helicase, an exonuclease activity and loads RecA onto ssDNA, RecD has a fast 5'-3' helicase activity, while RecC stimulates the ATPase and processivity of the RecB helicase and contributes to recognition of the Chi site.</text>
</comment>
<dbReference type="Pfam" id="PF21185">
    <property type="entry name" value="RecD_N"/>
    <property type="match status" value="1"/>
</dbReference>
<dbReference type="SUPFAM" id="SSF52540">
    <property type="entry name" value="P-loop containing nucleoside triphosphate hydrolases"/>
    <property type="match status" value="2"/>
</dbReference>
<dbReference type="GO" id="GO:0003677">
    <property type="term" value="F:DNA binding"/>
    <property type="evidence" value="ECO:0007669"/>
    <property type="project" value="UniProtKB-UniRule"/>
</dbReference>
<evidence type="ECO:0000256" key="7">
    <source>
        <dbReference type="ARBA" id="ARBA00022840"/>
    </source>
</evidence>
<reference evidence="14 15" key="1">
    <citation type="submission" date="2018-08" db="EMBL/GenBank/DDBJ databases">
        <authorList>
            <person name="Khan S.A."/>
        </authorList>
    </citation>
    <scope>NUCLEOTIDE SEQUENCE [LARGE SCALE GENOMIC DNA]</scope>
    <source>
        <strain evidence="14 15">GTF-13</strain>
    </source>
</reference>
<feature type="domain" description="RecBCD enzyme subunit RecD N-terminal" evidence="13">
    <location>
        <begin position="29"/>
        <end position="134"/>
    </location>
</feature>
<accession>A0A3P3VQY9</accession>
<dbReference type="PANTHER" id="PTHR43788:SF6">
    <property type="entry name" value="DNA HELICASE B"/>
    <property type="match status" value="1"/>
</dbReference>
<dbReference type="Gene3D" id="3.40.50.300">
    <property type="entry name" value="P-loop containing nucleotide triphosphate hydrolases"/>
    <property type="match status" value="3"/>
</dbReference>
<comment type="similarity">
    <text evidence="11">Belongs to the RecD family.</text>
</comment>
<dbReference type="Proteomes" id="UP000280792">
    <property type="component" value="Unassembled WGS sequence"/>
</dbReference>
<dbReference type="InterPro" id="IPR049550">
    <property type="entry name" value="RecD_N"/>
</dbReference>
<name>A0A3P3VQY9_9GAMM</name>
<keyword evidence="6 11" id="KW-0269">Exonuclease</keyword>
<dbReference type="EMBL" id="QWEZ01000001">
    <property type="protein sequence ID" value="RRJ85212.1"/>
    <property type="molecule type" value="Genomic_DNA"/>
</dbReference>
<dbReference type="PANTHER" id="PTHR43788">
    <property type="entry name" value="DNA2/NAM7 HELICASE FAMILY MEMBER"/>
    <property type="match status" value="1"/>
</dbReference>
<evidence type="ECO:0000256" key="10">
    <source>
        <dbReference type="ARBA" id="ARBA00023235"/>
    </source>
</evidence>
<evidence type="ECO:0000256" key="11">
    <source>
        <dbReference type="HAMAP-Rule" id="MF_01487"/>
    </source>
</evidence>
<keyword evidence="5 11" id="KW-0347">Helicase</keyword>
<dbReference type="Gene3D" id="1.10.10.1020">
    <property type="entry name" value="RecBCD complex, subunit RecD, N-terminal domain"/>
    <property type="match status" value="1"/>
</dbReference>
<evidence type="ECO:0000313" key="14">
    <source>
        <dbReference type="EMBL" id="RRJ85212.1"/>
    </source>
</evidence>
<keyword evidence="15" id="KW-1185">Reference proteome</keyword>
<evidence type="ECO:0000313" key="15">
    <source>
        <dbReference type="Proteomes" id="UP000280792"/>
    </source>
</evidence>
<evidence type="ECO:0000259" key="12">
    <source>
        <dbReference type="Pfam" id="PF13538"/>
    </source>
</evidence>
<evidence type="ECO:0000256" key="5">
    <source>
        <dbReference type="ARBA" id="ARBA00022806"/>
    </source>
</evidence>
<proteinExistence type="inferred from homology"/>
<dbReference type="GO" id="GO:0016887">
    <property type="term" value="F:ATP hydrolysis activity"/>
    <property type="evidence" value="ECO:0007669"/>
    <property type="project" value="RHEA"/>
</dbReference>
<reference evidence="14 15" key="2">
    <citation type="submission" date="2018-12" db="EMBL/GenBank/DDBJ databases">
        <title>Simiduia agarivorans gen. nov., sp. nov., a marine, agarolytic bacterium isolated from shallow coastal water from Keelung, Taiwan.</title>
        <authorList>
            <person name="Shieh W.Y."/>
        </authorList>
    </citation>
    <scope>NUCLEOTIDE SEQUENCE [LARGE SCALE GENOMIC DNA]</scope>
    <source>
        <strain evidence="14 15">GTF-13</strain>
    </source>
</reference>
<dbReference type="Pfam" id="PF13538">
    <property type="entry name" value="UvrD_C_2"/>
    <property type="match status" value="1"/>
</dbReference>
<dbReference type="InterPro" id="IPR006344">
    <property type="entry name" value="RecD"/>
</dbReference>
<feature type="binding site" evidence="11">
    <location>
        <begin position="199"/>
        <end position="206"/>
    </location>
    <ligand>
        <name>ATP</name>
        <dbReference type="ChEBI" id="CHEBI:30616"/>
    </ligand>
</feature>
<feature type="domain" description="UvrD-like helicase C-terminal" evidence="12">
    <location>
        <begin position="577"/>
        <end position="624"/>
    </location>
</feature>
<gene>
    <name evidence="11 14" type="primary">recD</name>
    <name evidence="14" type="ORF">D0544_09135</name>
</gene>
<keyword evidence="8 11" id="KW-0238">DNA-binding</keyword>
<comment type="caution">
    <text evidence="14">The sequence shown here is derived from an EMBL/GenBank/DDBJ whole genome shotgun (WGS) entry which is preliminary data.</text>
</comment>
<evidence type="ECO:0000256" key="1">
    <source>
        <dbReference type="ARBA" id="ARBA00022722"/>
    </source>
</evidence>
<dbReference type="CDD" id="cd17933">
    <property type="entry name" value="DEXSc_RecD-like"/>
    <property type="match status" value="1"/>
</dbReference>
<dbReference type="GO" id="GO:0000724">
    <property type="term" value="P:double-strand break repair via homologous recombination"/>
    <property type="evidence" value="ECO:0007669"/>
    <property type="project" value="UniProtKB-UniRule"/>
</dbReference>
<dbReference type="NCBIfam" id="TIGR01447">
    <property type="entry name" value="recD"/>
    <property type="match status" value="1"/>
</dbReference>
<sequence length="653" mass="71445">MTENATRERVGDSSDSPLKGRLRQLRLEGRISALDWHFASFMEELGDSPRDELLLAALLLSYELAKGNVCIDLRTVAQDSGLPLEYPEAEHWRAALLTSSQGAEAVIYPLEGDWQAAFQSGVRAPLVLEGMRLYLNRYWQYECALAEDLGRRAMASAPLDADALKRTLAQLFGSGAGEVDWQQVAAAVSVTRRFSVISGGPGTGKTTTVTKLLLAMVEQFRLSRRLEPRIRLAAPTGKAAARLTESIKQAKRGLVEDPALAVEAGWLAAIPEEAATLHRLLGWQGGGGHFRYHRDNPLSLDLLVLDEASMVDLPMMAHLLEALPEEAQLILLGDRDQLASVEAGSVLGDICGQGLPAYSPQQWQLLAGLCDAPLLAEPAPDRPQTERAAINNSIGLLRHSYRFAGDSGIGQLASAVNAGDVALVRQLLAADRPDLNRFALGPEGYRRMLECAVAGYTPYLQALQPGADFDPRTVLDLLGRFQVLCALQQGDYGAEGLNARIERALRQQGLIRGEGVWYAGRPVMVTRNDYGMRLFNGDIGVAMPDPARNGEIRVCFENAQGELRWITPGRMPQHSTVFAMTVHKSQGSEFDHPLLVLPPEHRPLVSRELLYTGITRARKRLGLMIGDELLERALGTRTHRVSGLAERLWGTSP</sequence>
<evidence type="ECO:0000256" key="8">
    <source>
        <dbReference type="ARBA" id="ARBA00023125"/>
    </source>
</evidence>
<comment type="catalytic activity">
    <reaction evidence="11">
        <text>ATP + H2O = ADP + phosphate + H(+)</text>
        <dbReference type="Rhea" id="RHEA:13065"/>
        <dbReference type="ChEBI" id="CHEBI:15377"/>
        <dbReference type="ChEBI" id="CHEBI:15378"/>
        <dbReference type="ChEBI" id="CHEBI:30616"/>
        <dbReference type="ChEBI" id="CHEBI:43474"/>
        <dbReference type="ChEBI" id="CHEBI:456216"/>
        <dbReference type="EC" id="5.6.2.3"/>
    </reaction>
</comment>
<keyword evidence="1 11" id="KW-0540">Nuclease</keyword>
<evidence type="ECO:0000259" key="13">
    <source>
        <dbReference type="Pfam" id="PF21185"/>
    </source>
</evidence>
<protein>
    <recommendedName>
        <fullName evidence="11">RecBCD enzyme subunit RecD</fullName>
        <ecNumber evidence="11">5.6.2.3</ecNumber>
    </recommendedName>
    <alternativeName>
        <fullName evidence="11">DNA 5'-3' helicase subunit RecD</fullName>
    </alternativeName>
    <alternativeName>
        <fullName evidence="11">Exonuclease V subunit RecD</fullName>
        <shortName evidence="11">ExoV subunit RecD</shortName>
    </alternativeName>
    <alternativeName>
        <fullName evidence="11">Helicase/nuclease RecBCD subunit RecD</fullName>
    </alternativeName>
</protein>
<dbReference type="Pfam" id="PF13245">
    <property type="entry name" value="AAA_19"/>
    <property type="match status" value="1"/>
</dbReference>
<dbReference type="GO" id="GO:0017116">
    <property type="term" value="F:single-stranded DNA helicase activity"/>
    <property type="evidence" value="ECO:0007669"/>
    <property type="project" value="TreeGrafter"/>
</dbReference>
<dbReference type="InterPro" id="IPR041851">
    <property type="entry name" value="RecD_N_sf"/>
</dbReference>
<dbReference type="GO" id="GO:0008854">
    <property type="term" value="F:exodeoxyribonuclease V activity"/>
    <property type="evidence" value="ECO:0007669"/>
    <property type="project" value="InterPro"/>
</dbReference>